<dbReference type="InterPro" id="IPR027640">
    <property type="entry name" value="Kinesin-like_fam"/>
</dbReference>
<feature type="compositionally biased region" description="Acidic residues" evidence="7">
    <location>
        <begin position="258"/>
        <end position="267"/>
    </location>
</feature>
<name>A0AAE0PFG0_SORBR</name>
<evidence type="ECO:0000259" key="8">
    <source>
        <dbReference type="PROSITE" id="PS50067"/>
    </source>
</evidence>
<feature type="coiled-coil region" evidence="6">
    <location>
        <begin position="667"/>
        <end position="729"/>
    </location>
</feature>
<protein>
    <submittedName>
        <fullName evidence="9">Kinesin group protein</fullName>
    </submittedName>
</protein>
<evidence type="ECO:0000256" key="6">
    <source>
        <dbReference type="SAM" id="Coils"/>
    </source>
</evidence>
<dbReference type="GO" id="GO:0005634">
    <property type="term" value="C:nucleus"/>
    <property type="evidence" value="ECO:0007669"/>
    <property type="project" value="TreeGrafter"/>
</dbReference>
<dbReference type="Proteomes" id="UP001281003">
    <property type="component" value="Unassembled WGS sequence"/>
</dbReference>
<dbReference type="GO" id="GO:0008017">
    <property type="term" value="F:microtubule binding"/>
    <property type="evidence" value="ECO:0007669"/>
    <property type="project" value="InterPro"/>
</dbReference>
<accession>A0AAE0PFG0</accession>
<dbReference type="AlphaFoldDB" id="A0AAE0PFG0"/>
<feature type="compositionally biased region" description="Polar residues" evidence="7">
    <location>
        <begin position="863"/>
        <end position="874"/>
    </location>
</feature>
<evidence type="ECO:0000256" key="2">
    <source>
        <dbReference type="ARBA" id="ARBA00022741"/>
    </source>
</evidence>
<evidence type="ECO:0000313" key="9">
    <source>
        <dbReference type="EMBL" id="KAK3398877.1"/>
    </source>
</evidence>
<evidence type="ECO:0000256" key="4">
    <source>
        <dbReference type="ARBA" id="ARBA00023175"/>
    </source>
</evidence>
<feature type="region of interest" description="Disordered" evidence="7">
    <location>
        <begin position="858"/>
        <end position="926"/>
    </location>
</feature>
<evidence type="ECO:0000256" key="5">
    <source>
        <dbReference type="PROSITE-ProRule" id="PRU00283"/>
    </source>
</evidence>
<dbReference type="FunFam" id="3.40.850.10:FF:000091">
    <property type="entry name" value="Kinesin family protein"/>
    <property type="match status" value="1"/>
</dbReference>
<feature type="region of interest" description="Disordered" evidence="7">
    <location>
        <begin position="940"/>
        <end position="959"/>
    </location>
</feature>
<dbReference type="GO" id="GO:0005874">
    <property type="term" value="C:microtubule"/>
    <property type="evidence" value="ECO:0007669"/>
    <property type="project" value="UniProtKB-KW"/>
</dbReference>
<dbReference type="GO" id="GO:0005871">
    <property type="term" value="C:kinesin complex"/>
    <property type="evidence" value="ECO:0007669"/>
    <property type="project" value="TreeGrafter"/>
</dbReference>
<feature type="compositionally biased region" description="Polar residues" evidence="7">
    <location>
        <begin position="355"/>
        <end position="374"/>
    </location>
</feature>
<dbReference type="EMBL" id="JAUTDP010000006">
    <property type="protein sequence ID" value="KAK3398877.1"/>
    <property type="molecule type" value="Genomic_DNA"/>
</dbReference>
<evidence type="ECO:0000256" key="1">
    <source>
        <dbReference type="ARBA" id="ARBA00022701"/>
    </source>
</evidence>
<comment type="caution">
    <text evidence="9">The sequence shown here is derived from an EMBL/GenBank/DDBJ whole genome shotgun (WGS) entry which is preliminary data.</text>
</comment>
<dbReference type="InterPro" id="IPR001752">
    <property type="entry name" value="Kinesin_motor_dom"/>
</dbReference>
<sequence length="1018" mass="111281">MDAQQTSQSHSLFEVYLRLRPTNVSTSGDRFLDVDPPEPGESAPKHITLNPPADRRRAIEKFAFTQVFEEDATQLDVFHCTGVASLVEGVLAPYGEGTDALLATLGVTGSGKTHTMLGTRSQRGLTQMSLDLIYRSLGHRVLDPSTYPDLEQSISASDPTEATFLSAMTYLELVYSTDPTTFFLRGSGNGRATPLQVRPSASLSSRPFSSVSSRIPTDKPVCRTSSTSSVAHQFGARTPAGPSQQAQRSASIRLVVPEDPEPEEQDESTLFFTPPSRAGTVTPTQNTVNRCTSPSGLVHRPTNSPSPQRGSRLPTYQPQRVANSPTKLYQPHLRPVASSATLPRFTSTSSLRFATTTAATRPSNLHQQNDSSTPRRFRPSALPQNPDISHLTIPCDQSAEYAIVISMYEVYNDRIFDLLTPPVKSAATKEYRRRNLVFKPTELSPDRKVVVGLRKVVCGSLDQALMVLEAGLQERRVAGTESNTQSSRSHGFFIVEVKKRLSLGGQHTGWYGGAGWGPGNSLTIVDLAGSERARDAKTVGQTLAEAGKINESLMYLGQCLQMQVTAGKEKPNLTMIRRCKLTELLFTNSFPTSTNSQQQHRNPQKGIMIVTADPHGDFNATSQILRYSALAKEVTVPRQPPPPPSSFSAATSFSTSFPTSITTPNQYLSFQQTLESAALEIARLQEELAYLRHALDAERSQREQAEAHLLSMEEKMVELEQAIREDCAEEFERRLELEVNRWKTIVDGERERGEEFWQRKWGVFERMVEADEEGEGEGDDVDMEMGGMDVGGGMEMGGMEVDSPGPGPKARKGEMMLETTNHNQRTTEGREGRRQLDILTDENERLQRENEALRQALAACSSKPATSLVSKNNKSPSRSRRSPSRTGTGTGTTGRRKKAAVINYAEPRSDEEDGDGDGDLYGDDDEAFFRELKRDRNVNVNRNKENGGQEGLVMDVFGGGGGGGELTGGGNGGGNGGIRGNGGVGGNNNGGSPTKKKMRIRRLGAKKWGQGLDDDDPF</sequence>
<keyword evidence="3 5" id="KW-0067">ATP-binding</keyword>
<evidence type="ECO:0000256" key="7">
    <source>
        <dbReference type="SAM" id="MobiDB-lite"/>
    </source>
</evidence>
<gene>
    <name evidence="9" type="ORF">B0T20DRAFT_498985</name>
</gene>
<reference evidence="9" key="2">
    <citation type="submission" date="2023-07" db="EMBL/GenBank/DDBJ databases">
        <authorList>
            <consortium name="Lawrence Berkeley National Laboratory"/>
            <person name="Haridas S."/>
            <person name="Hensen N."/>
            <person name="Bonometti L."/>
            <person name="Westerberg I."/>
            <person name="Brannstrom I.O."/>
            <person name="Guillou S."/>
            <person name="Cros-Aarteil S."/>
            <person name="Calhoun S."/>
            <person name="Kuo A."/>
            <person name="Mondo S."/>
            <person name="Pangilinan J."/>
            <person name="Riley R."/>
            <person name="LaButti K."/>
            <person name="Andreopoulos B."/>
            <person name="Lipzen A."/>
            <person name="Chen C."/>
            <person name="Yanf M."/>
            <person name="Daum C."/>
            <person name="Ng V."/>
            <person name="Clum A."/>
            <person name="Steindorff A."/>
            <person name="Ohm R."/>
            <person name="Martin F."/>
            <person name="Silar P."/>
            <person name="Natvig D."/>
            <person name="Lalanne C."/>
            <person name="Gautier V."/>
            <person name="Ament-velasquez S.L."/>
            <person name="Kruys A."/>
            <person name="Hutchinson M.I."/>
            <person name="Powell A.J."/>
            <person name="Barry K."/>
            <person name="Miller A.N."/>
            <person name="Grigoriev I.V."/>
            <person name="Debuchy R."/>
            <person name="Gladieux P."/>
            <person name="Thoren M.H."/>
            <person name="Johannesson H."/>
        </authorList>
    </citation>
    <scope>NUCLEOTIDE SEQUENCE</scope>
    <source>
        <strain evidence="9">FGSC 1904</strain>
    </source>
</reference>
<dbReference type="Gene3D" id="3.40.850.10">
    <property type="entry name" value="Kinesin motor domain"/>
    <property type="match status" value="2"/>
</dbReference>
<dbReference type="GO" id="GO:0007018">
    <property type="term" value="P:microtubule-based movement"/>
    <property type="evidence" value="ECO:0007669"/>
    <property type="project" value="InterPro"/>
</dbReference>
<dbReference type="PROSITE" id="PS50067">
    <property type="entry name" value="KINESIN_MOTOR_2"/>
    <property type="match status" value="1"/>
</dbReference>
<evidence type="ECO:0000313" key="10">
    <source>
        <dbReference type="Proteomes" id="UP001281003"/>
    </source>
</evidence>
<organism evidence="9 10">
    <name type="scientific">Sordaria brevicollis</name>
    <dbReference type="NCBI Taxonomy" id="83679"/>
    <lineage>
        <taxon>Eukaryota</taxon>
        <taxon>Fungi</taxon>
        <taxon>Dikarya</taxon>
        <taxon>Ascomycota</taxon>
        <taxon>Pezizomycotina</taxon>
        <taxon>Sordariomycetes</taxon>
        <taxon>Sordariomycetidae</taxon>
        <taxon>Sordariales</taxon>
        <taxon>Sordariaceae</taxon>
        <taxon>Sordaria</taxon>
    </lineage>
</organism>
<dbReference type="InterPro" id="IPR036961">
    <property type="entry name" value="Kinesin_motor_dom_sf"/>
</dbReference>
<dbReference type="SUPFAM" id="SSF52540">
    <property type="entry name" value="P-loop containing nucleoside triphosphate hydrolases"/>
    <property type="match status" value="1"/>
</dbReference>
<feature type="region of interest" description="Disordered" evidence="7">
    <location>
        <begin position="27"/>
        <end position="47"/>
    </location>
</feature>
<keyword evidence="4 5" id="KW-0505">Motor protein</keyword>
<keyword evidence="2 5" id="KW-0547">Nucleotide-binding</keyword>
<feature type="compositionally biased region" description="Basic residues" evidence="7">
    <location>
        <begin position="994"/>
        <end position="1005"/>
    </location>
</feature>
<dbReference type="PANTHER" id="PTHR24115:SF1008">
    <property type="entry name" value="KINESIN-LIKE PROTEIN SUBITO"/>
    <property type="match status" value="1"/>
</dbReference>
<dbReference type="PANTHER" id="PTHR24115">
    <property type="entry name" value="KINESIN-RELATED"/>
    <property type="match status" value="1"/>
</dbReference>
<feature type="compositionally biased region" description="Gly residues" evidence="7">
    <location>
        <begin position="964"/>
        <end position="989"/>
    </location>
</feature>
<feature type="region of interest" description="Disordered" evidence="7">
    <location>
        <begin position="355"/>
        <end position="389"/>
    </location>
</feature>
<evidence type="ECO:0000256" key="3">
    <source>
        <dbReference type="ARBA" id="ARBA00022840"/>
    </source>
</evidence>
<feature type="domain" description="Kinesin motor" evidence="8">
    <location>
        <begin position="12"/>
        <end position="634"/>
    </location>
</feature>
<keyword evidence="1" id="KW-0493">Microtubule</keyword>
<feature type="compositionally biased region" description="Acidic residues" evidence="7">
    <location>
        <begin position="909"/>
        <end position="926"/>
    </location>
</feature>
<dbReference type="SMART" id="SM00129">
    <property type="entry name" value="KISc"/>
    <property type="match status" value="1"/>
</dbReference>
<feature type="compositionally biased region" description="Polar residues" evidence="7">
    <location>
        <begin position="279"/>
        <end position="327"/>
    </location>
</feature>
<dbReference type="GO" id="GO:0003777">
    <property type="term" value="F:microtubule motor activity"/>
    <property type="evidence" value="ECO:0007669"/>
    <property type="project" value="InterPro"/>
</dbReference>
<keyword evidence="10" id="KW-1185">Reference proteome</keyword>
<dbReference type="InterPro" id="IPR027417">
    <property type="entry name" value="P-loop_NTPase"/>
</dbReference>
<feature type="binding site" evidence="5">
    <location>
        <begin position="106"/>
        <end position="113"/>
    </location>
    <ligand>
        <name>ATP</name>
        <dbReference type="ChEBI" id="CHEBI:30616"/>
    </ligand>
</feature>
<dbReference type="Pfam" id="PF00225">
    <property type="entry name" value="Kinesin"/>
    <property type="match status" value="2"/>
</dbReference>
<keyword evidence="6" id="KW-0175">Coiled coil</keyword>
<dbReference type="FunFam" id="3.40.850.10:FF:000120">
    <property type="entry name" value="Kinesin family protein"/>
    <property type="match status" value="1"/>
</dbReference>
<dbReference type="GO" id="GO:0016887">
    <property type="term" value="F:ATP hydrolysis activity"/>
    <property type="evidence" value="ECO:0007669"/>
    <property type="project" value="TreeGrafter"/>
</dbReference>
<reference evidence="9" key="1">
    <citation type="journal article" date="2023" name="Mol. Phylogenet. Evol.">
        <title>Genome-scale phylogeny and comparative genomics of the fungal order Sordariales.</title>
        <authorList>
            <person name="Hensen N."/>
            <person name="Bonometti L."/>
            <person name="Westerberg I."/>
            <person name="Brannstrom I.O."/>
            <person name="Guillou S."/>
            <person name="Cros-Aarteil S."/>
            <person name="Calhoun S."/>
            <person name="Haridas S."/>
            <person name="Kuo A."/>
            <person name="Mondo S."/>
            <person name="Pangilinan J."/>
            <person name="Riley R."/>
            <person name="LaButti K."/>
            <person name="Andreopoulos B."/>
            <person name="Lipzen A."/>
            <person name="Chen C."/>
            <person name="Yan M."/>
            <person name="Daum C."/>
            <person name="Ng V."/>
            <person name="Clum A."/>
            <person name="Steindorff A."/>
            <person name="Ohm R.A."/>
            <person name="Martin F."/>
            <person name="Silar P."/>
            <person name="Natvig D.O."/>
            <person name="Lalanne C."/>
            <person name="Gautier V."/>
            <person name="Ament-Velasquez S.L."/>
            <person name="Kruys A."/>
            <person name="Hutchinson M.I."/>
            <person name="Powell A.J."/>
            <person name="Barry K."/>
            <person name="Miller A.N."/>
            <person name="Grigoriev I.V."/>
            <person name="Debuchy R."/>
            <person name="Gladieux P."/>
            <person name="Hiltunen Thoren M."/>
            <person name="Johannesson H."/>
        </authorList>
    </citation>
    <scope>NUCLEOTIDE SEQUENCE</scope>
    <source>
        <strain evidence="9">FGSC 1904</strain>
    </source>
</reference>
<dbReference type="GO" id="GO:0005524">
    <property type="term" value="F:ATP binding"/>
    <property type="evidence" value="ECO:0007669"/>
    <property type="project" value="UniProtKB-UniRule"/>
</dbReference>
<feature type="region of interest" description="Disordered" evidence="7">
    <location>
        <begin position="191"/>
        <end position="335"/>
    </location>
</feature>
<comment type="similarity">
    <text evidence="5">Belongs to the TRAFAC class myosin-kinesin ATPase superfamily. Kinesin family.</text>
</comment>
<feature type="compositionally biased region" description="Low complexity" evidence="7">
    <location>
        <begin position="198"/>
        <end position="215"/>
    </location>
</feature>
<feature type="compositionally biased region" description="Polar residues" evidence="7">
    <location>
        <begin position="241"/>
        <end position="250"/>
    </location>
</feature>
<feature type="region of interest" description="Disordered" evidence="7">
    <location>
        <begin position="964"/>
        <end position="1018"/>
    </location>
</feature>
<proteinExistence type="inferred from homology"/>